<keyword evidence="2" id="KW-1185">Reference proteome</keyword>
<dbReference type="EMBL" id="RYZZ01000010">
    <property type="protein sequence ID" value="RUQ29370.1"/>
    <property type="molecule type" value="Genomic_DNA"/>
</dbReference>
<gene>
    <name evidence="1" type="ORF">ELQ35_10455</name>
</gene>
<evidence type="ECO:0000313" key="1">
    <source>
        <dbReference type="EMBL" id="RUQ29370.1"/>
    </source>
</evidence>
<dbReference type="GO" id="GO:0009055">
    <property type="term" value="F:electron transfer activity"/>
    <property type="evidence" value="ECO:0007669"/>
    <property type="project" value="InterPro"/>
</dbReference>
<dbReference type="OrthoDB" id="9772811at2"/>
<protein>
    <submittedName>
        <fullName evidence="1">Uncharacterized protein</fullName>
    </submittedName>
</protein>
<accession>A0A433HLY6</accession>
<sequence length="95" mass="10475">MRLLSRHHFLIGATVNRIPTNHLDEKQIELAFAKRISSGGYKTPSLIGLFWSAPYLHDGGVAVGPRMEQLGMPGTLVKGIIPDSKEKDAAPYFPF</sequence>
<dbReference type="Proteomes" id="UP000267430">
    <property type="component" value="Unassembled WGS sequence"/>
</dbReference>
<organism evidence="1 2">
    <name type="scientific">Peribacillus cavernae</name>
    <dbReference type="NCBI Taxonomy" id="1674310"/>
    <lineage>
        <taxon>Bacteria</taxon>
        <taxon>Bacillati</taxon>
        <taxon>Bacillota</taxon>
        <taxon>Bacilli</taxon>
        <taxon>Bacillales</taxon>
        <taxon>Bacillaceae</taxon>
        <taxon>Peribacillus</taxon>
    </lineage>
</organism>
<dbReference type="InterPro" id="IPR036909">
    <property type="entry name" value="Cyt_c-like_dom_sf"/>
</dbReference>
<evidence type="ECO:0000313" key="2">
    <source>
        <dbReference type="Proteomes" id="UP000267430"/>
    </source>
</evidence>
<comment type="caution">
    <text evidence="1">The sequence shown here is derived from an EMBL/GenBank/DDBJ whole genome shotgun (WGS) entry which is preliminary data.</text>
</comment>
<dbReference type="AlphaFoldDB" id="A0A433HLY6"/>
<dbReference type="SUPFAM" id="SSF46626">
    <property type="entry name" value="Cytochrome c"/>
    <property type="match status" value="1"/>
</dbReference>
<dbReference type="GO" id="GO:0020037">
    <property type="term" value="F:heme binding"/>
    <property type="evidence" value="ECO:0007669"/>
    <property type="project" value="InterPro"/>
</dbReference>
<proteinExistence type="predicted"/>
<reference evidence="1 2" key="1">
    <citation type="submission" date="2018-12" db="EMBL/GenBank/DDBJ databases">
        <title>Bacillus chawlae sp. nov., Bacillus glennii sp. nov., and Bacillus saganii sp. nov. Isolated from the Vehicle Assembly Building at Kennedy Space Center where the Viking Spacecraft were Assembled.</title>
        <authorList>
            <person name="Seuylemezian A."/>
            <person name="Vaishampayan P."/>
        </authorList>
    </citation>
    <scope>NUCLEOTIDE SEQUENCE [LARGE SCALE GENOMIC DNA]</scope>
    <source>
        <strain evidence="1 2">L5</strain>
    </source>
</reference>
<name>A0A433HLY6_9BACI</name>